<evidence type="ECO:0000313" key="5">
    <source>
        <dbReference type="Proteomes" id="UP001189429"/>
    </source>
</evidence>
<feature type="region of interest" description="Disordered" evidence="1">
    <location>
        <begin position="1"/>
        <end position="23"/>
    </location>
</feature>
<keyword evidence="2" id="KW-0472">Membrane</keyword>
<dbReference type="Proteomes" id="UP001189429">
    <property type="component" value="Unassembled WGS sequence"/>
</dbReference>
<name>A0ABN9P956_9DINO</name>
<evidence type="ECO:0000256" key="3">
    <source>
        <dbReference type="SAM" id="SignalP"/>
    </source>
</evidence>
<reference evidence="4" key="1">
    <citation type="submission" date="2023-10" db="EMBL/GenBank/DDBJ databases">
        <authorList>
            <person name="Chen Y."/>
            <person name="Shah S."/>
            <person name="Dougan E. K."/>
            <person name="Thang M."/>
            <person name="Chan C."/>
        </authorList>
    </citation>
    <scope>NUCLEOTIDE SEQUENCE [LARGE SCALE GENOMIC DNA]</scope>
</reference>
<sequence length="367" mass="40147">MGHDPHPPRGTPPQRGWRRGRRRPGRPWVLCAAAALSALPGAAAQDYGSVCAFEGDPAFIDLGNDSVLKDGVPVSGTLDANYTHTYTYSSSNVTAFNQADEYRKIIINLEPCTGTVFLMVRKTRRCFPNPYSCIDVATNTRAPTECQWVHFMTEIDGSRDGTPTFFEVPFTTTNYFISVFAMENAAYELTVLADTGALPRPGNNGRITANQTEKIGVNLSWEAAYYSPAGVTSTYQYLIYSSVLLEDEGQLNRAVFFRKDKIMNTVCGLGFNTDEPVKSVDASTCVNGQCSAMVEALPNMRYIFNVVAESQRGMKFAYAGGVLKTDWEVVRQATNPDNSTLAAIGAVAGSLLGIIVMTYFMLLNIYG</sequence>
<proteinExistence type="predicted"/>
<accession>A0ABN9P956</accession>
<keyword evidence="3" id="KW-0732">Signal</keyword>
<dbReference type="EMBL" id="CAUYUJ010000214">
    <property type="protein sequence ID" value="CAK0789290.1"/>
    <property type="molecule type" value="Genomic_DNA"/>
</dbReference>
<gene>
    <name evidence="4" type="ORF">PCOR1329_LOCUS912</name>
</gene>
<evidence type="ECO:0000256" key="2">
    <source>
        <dbReference type="SAM" id="Phobius"/>
    </source>
</evidence>
<feature type="chain" id="PRO_5046256514" evidence="3">
    <location>
        <begin position="45"/>
        <end position="367"/>
    </location>
</feature>
<protein>
    <submittedName>
        <fullName evidence="4">Uncharacterized protein</fullName>
    </submittedName>
</protein>
<keyword evidence="5" id="KW-1185">Reference proteome</keyword>
<evidence type="ECO:0000313" key="4">
    <source>
        <dbReference type="EMBL" id="CAK0789290.1"/>
    </source>
</evidence>
<keyword evidence="2" id="KW-1133">Transmembrane helix</keyword>
<keyword evidence="2" id="KW-0812">Transmembrane</keyword>
<feature type="signal peptide" evidence="3">
    <location>
        <begin position="1"/>
        <end position="44"/>
    </location>
</feature>
<organism evidence="4 5">
    <name type="scientific">Prorocentrum cordatum</name>
    <dbReference type="NCBI Taxonomy" id="2364126"/>
    <lineage>
        <taxon>Eukaryota</taxon>
        <taxon>Sar</taxon>
        <taxon>Alveolata</taxon>
        <taxon>Dinophyceae</taxon>
        <taxon>Prorocentrales</taxon>
        <taxon>Prorocentraceae</taxon>
        <taxon>Prorocentrum</taxon>
    </lineage>
</organism>
<comment type="caution">
    <text evidence="4">The sequence shown here is derived from an EMBL/GenBank/DDBJ whole genome shotgun (WGS) entry which is preliminary data.</text>
</comment>
<feature type="transmembrane region" description="Helical" evidence="2">
    <location>
        <begin position="341"/>
        <end position="366"/>
    </location>
</feature>
<evidence type="ECO:0000256" key="1">
    <source>
        <dbReference type="SAM" id="MobiDB-lite"/>
    </source>
</evidence>